<protein>
    <submittedName>
        <fullName evidence="2">Uncharacterized protein</fullName>
    </submittedName>
</protein>
<dbReference type="GeneID" id="37035072"/>
<organism evidence="2 3">
    <name type="scientific">Ceraceosorus guamensis</name>
    <dbReference type="NCBI Taxonomy" id="1522189"/>
    <lineage>
        <taxon>Eukaryota</taxon>
        <taxon>Fungi</taxon>
        <taxon>Dikarya</taxon>
        <taxon>Basidiomycota</taxon>
        <taxon>Ustilaginomycotina</taxon>
        <taxon>Exobasidiomycetes</taxon>
        <taxon>Ceraceosorales</taxon>
        <taxon>Ceraceosoraceae</taxon>
        <taxon>Ceraceosorus</taxon>
    </lineage>
</organism>
<accession>A0A316W4L0</accession>
<dbReference type="OrthoDB" id="276388at2759"/>
<dbReference type="EMBL" id="KZ819359">
    <property type="protein sequence ID" value="PWN44689.1"/>
    <property type="molecule type" value="Genomic_DNA"/>
</dbReference>
<proteinExistence type="predicted"/>
<evidence type="ECO:0000313" key="2">
    <source>
        <dbReference type="EMBL" id="PWN44689.1"/>
    </source>
</evidence>
<dbReference type="InParanoid" id="A0A316W4L0"/>
<evidence type="ECO:0000256" key="1">
    <source>
        <dbReference type="SAM" id="Phobius"/>
    </source>
</evidence>
<name>A0A316W4L0_9BASI</name>
<dbReference type="AlphaFoldDB" id="A0A316W4L0"/>
<reference evidence="2 3" key="1">
    <citation type="journal article" date="2018" name="Mol. Biol. Evol.">
        <title>Broad Genomic Sampling Reveals a Smut Pathogenic Ancestry of the Fungal Clade Ustilaginomycotina.</title>
        <authorList>
            <person name="Kijpornyongpan T."/>
            <person name="Mondo S.J."/>
            <person name="Barry K."/>
            <person name="Sandor L."/>
            <person name="Lee J."/>
            <person name="Lipzen A."/>
            <person name="Pangilinan J."/>
            <person name="LaButti K."/>
            <person name="Hainaut M."/>
            <person name="Henrissat B."/>
            <person name="Grigoriev I.V."/>
            <person name="Spatafora J.W."/>
            <person name="Aime M.C."/>
        </authorList>
    </citation>
    <scope>NUCLEOTIDE SEQUENCE [LARGE SCALE GENOMIC DNA]</scope>
    <source>
        <strain evidence="2 3">MCA 4658</strain>
    </source>
</reference>
<sequence>MASPNTSTISLHGAPLVLYRGPHTYLSFTLSSASSDTPTDSVKVQLVRRGWRAGVFGWNAAKWLGARERGVDVTPVHESDWENAELVQDEVPTQAILSAKRRANIQQDLERKTEQARSQAWEFGIEPLPRYHTTMTVRLPASEGDGYFHLLLTTKQGENVRSPTFRIYSVSLSSACPRGASLLPPTIIPELILRTLSAMLYTALLALSPLGFLARFAPRGITRWVGKRVYRAVGGNERRDEALRQYGVQDKLDSAKKAVERVPFATAGVRTAWDVQRDQELGRGGVRWIRR</sequence>
<gene>
    <name evidence="2" type="ORF">IE81DRAFT_320996</name>
</gene>
<keyword evidence="1" id="KW-1133">Transmembrane helix</keyword>
<dbReference type="STRING" id="1522189.A0A316W4L0"/>
<keyword evidence="1" id="KW-0472">Membrane</keyword>
<dbReference type="Proteomes" id="UP000245783">
    <property type="component" value="Unassembled WGS sequence"/>
</dbReference>
<dbReference type="RefSeq" id="XP_025371849.1">
    <property type="nucleotide sequence ID" value="XM_025513202.1"/>
</dbReference>
<keyword evidence="3" id="KW-1185">Reference proteome</keyword>
<evidence type="ECO:0000313" key="3">
    <source>
        <dbReference type="Proteomes" id="UP000245783"/>
    </source>
</evidence>
<feature type="transmembrane region" description="Helical" evidence="1">
    <location>
        <begin position="191"/>
        <end position="214"/>
    </location>
</feature>
<keyword evidence="1" id="KW-0812">Transmembrane</keyword>